<dbReference type="InterPro" id="IPR052515">
    <property type="entry name" value="Gfo/Idh/MocA_Oxidoreductase"/>
</dbReference>
<dbReference type="Pfam" id="PF02894">
    <property type="entry name" value="GFO_IDH_MocA_C"/>
    <property type="match status" value="1"/>
</dbReference>
<dbReference type="Gene3D" id="3.40.50.720">
    <property type="entry name" value="NAD(P)-binding Rossmann-like Domain"/>
    <property type="match status" value="1"/>
</dbReference>
<dbReference type="AlphaFoldDB" id="A0A0N0ZR43"/>
<evidence type="ECO:0000259" key="2">
    <source>
        <dbReference type="Pfam" id="PF02894"/>
    </source>
</evidence>
<organism evidence="3 4">
    <name type="scientific">Thermus scotoductus</name>
    <dbReference type="NCBI Taxonomy" id="37636"/>
    <lineage>
        <taxon>Bacteria</taxon>
        <taxon>Thermotogati</taxon>
        <taxon>Deinococcota</taxon>
        <taxon>Deinococci</taxon>
        <taxon>Thermales</taxon>
        <taxon>Thermaceae</taxon>
        <taxon>Thermus</taxon>
    </lineage>
</organism>
<dbReference type="EMBL" id="LJJR01000050">
    <property type="protein sequence ID" value="KPD25504.1"/>
    <property type="molecule type" value="Genomic_DNA"/>
</dbReference>
<comment type="caution">
    <text evidence="3">The sequence shown here is derived from an EMBL/GenBank/DDBJ whole genome shotgun (WGS) entry which is preliminary data.</text>
</comment>
<dbReference type="PANTHER" id="PTHR43249">
    <property type="entry name" value="UDP-N-ACETYL-2-AMINO-2-DEOXY-D-GLUCURONATE OXIDASE"/>
    <property type="match status" value="1"/>
</dbReference>
<dbReference type="PATRIC" id="fig|37636.3.peg.2173"/>
<evidence type="ECO:0000313" key="4">
    <source>
        <dbReference type="Proteomes" id="UP000053099"/>
    </source>
</evidence>
<protein>
    <submittedName>
        <fullName evidence="3">Oxidoreductase</fullName>
    </submittedName>
</protein>
<dbReference type="Pfam" id="PF01408">
    <property type="entry name" value="GFO_IDH_MocA"/>
    <property type="match status" value="1"/>
</dbReference>
<feature type="domain" description="Gfo/Idh/MocA-like oxidoreductase C-terminal" evidence="2">
    <location>
        <begin position="155"/>
        <end position="206"/>
    </location>
</feature>
<dbReference type="GO" id="GO:0000166">
    <property type="term" value="F:nucleotide binding"/>
    <property type="evidence" value="ECO:0007669"/>
    <property type="project" value="InterPro"/>
</dbReference>
<dbReference type="Proteomes" id="UP000053099">
    <property type="component" value="Unassembled WGS sequence"/>
</dbReference>
<name>A0A0N0ZR43_THESC</name>
<reference evidence="3 4" key="1">
    <citation type="submission" date="2015-09" db="EMBL/GenBank/DDBJ databases">
        <title>Draft genome sequence of Thermus scotoductus strain K1 isolated from a geothermal spring in Nagorno-Karabakh, Armenia.</title>
        <authorList>
            <person name="Saghatelyan A."/>
            <person name="Poghosyan L."/>
            <person name="Panosyan H."/>
            <person name="Birkeland N.-K."/>
        </authorList>
    </citation>
    <scope>NUCLEOTIDE SEQUENCE [LARGE SCALE GENOMIC DNA]</scope>
    <source>
        <strain evidence="3 4">K1</strain>
    </source>
</reference>
<gene>
    <name evidence="3" type="ORF">AN926_12355</name>
</gene>
<accession>A0A0N0ZR43</accession>
<sequence>MTRFALTGLAGYIAPRHLKAIKEVGGVLVAGLDPATNVGIVDSFFPEAEFFTEPEAFEAYLEDLRDRGEGVDYLSIASPNHLHYPQIRMALRLGANALSEKPLVLWPEEVARLKELEAHTGKRVYTVLQLRIHPSLLALKERLGQEKGVKDVVLTYVTGRGKWYGKSWKVDEAKSGGLATNIGIHFFDLLAWLFGRALHVEVHARTPTVNAGYLELEGARVRWFLSIDPSFVPEPLRRQGKRTYRSIAVDGEEVEFSEGFTDLHTEVYRKTLAGEGFGLDEAAEAIRVAALLRTLPLSQPSPENRHPFLG</sequence>
<dbReference type="Gene3D" id="3.30.360.10">
    <property type="entry name" value="Dihydrodipicolinate Reductase, domain 2"/>
    <property type="match status" value="1"/>
</dbReference>
<dbReference type="InterPro" id="IPR000683">
    <property type="entry name" value="Gfo/Idh/MocA-like_OxRdtase_N"/>
</dbReference>
<proteinExistence type="predicted"/>
<dbReference type="SUPFAM" id="SSF55347">
    <property type="entry name" value="Glyceraldehyde-3-phosphate dehydrogenase-like, C-terminal domain"/>
    <property type="match status" value="1"/>
</dbReference>
<dbReference type="PANTHER" id="PTHR43249:SF1">
    <property type="entry name" value="D-GLUCOSIDE 3-DEHYDROGENASE"/>
    <property type="match status" value="1"/>
</dbReference>
<evidence type="ECO:0000313" key="3">
    <source>
        <dbReference type="EMBL" id="KPD25504.1"/>
    </source>
</evidence>
<dbReference type="InterPro" id="IPR004104">
    <property type="entry name" value="Gfo/Idh/MocA-like_OxRdtase_C"/>
</dbReference>
<dbReference type="SUPFAM" id="SSF51735">
    <property type="entry name" value="NAD(P)-binding Rossmann-fold domains"/>
    <property type="match status" value="1"/>
</dbReference>
<evidence type="ECO:0000259" key="1">
    <source>
        <dbReference type="Pfam" id="PF01408"/>
    </source>
</evidence>
<feature type="domain" description="Gfo/Idh/MocA-like oxidoreductase N-terminal" evidence="1">
    <location>
        <begin position="3"/>
        <end position="125"/>
    </location>
</feature>
<dbReference type="InterPro" id="IPR036291">
    <property type="entry name" value="NAD(P)-bd_dom_sf"/>
</dbReference>